<reference evidence="3 4" key="1">
    <citation type="submission" date="2024-06" db="EMBL/GenBank/DDBJ databases">
        <title>Genome of Rhodovulum iodosum, a marine photoferrotroph.</title>
        <authorList>
            <person name="Bianchini G."/>
            <person name="Nikeleit V."/>
            <person name="Kappler A."/>
            <person name="Bryce C."/>
            <person name="Sanchez-Baracaldo P."/>
        </authorList>
    </citation>
    <scope>NUCLEOTIDE SEQUENCE [LARGE SCALE GENOMIC DNA]</scope>
    <source>
        <strain evidence="3 4">UT/N1</strain>
    </source>
</reference>
<accession>A0ABV3XX37</accession>
<protein>
    <submittedName>
        <fullName evidence="3">HlyD family secretion protein</fullName>
    </submittedName>
</protein>
<feature type="coiled-coil region" evidence="1">
    <location>
        <begin position="144"/>
        <end position="185"/>
    </location>
</feature>
<evidence type="ECO:0000259" key="2">
    <source>
        <dbReference type="Pfam" id="PF25917"/>
    </source>
</evidence>
<dbReference type="Gene3D" id="1.10.287.470">
    <property type="entry name" value="Helix hairpin bin"/>
    <property type="match status" value="1"/>
</dbReference>
<evidence type="ECO:0000313" key="3">
    <source>
        <dbReference type="EMBL" id="MEX5729917.1"/>
    </source>
</evidence>
<dbReference type="RefSeq" id="WP_125404475.1">
    <property type="nucleotide sequence ID" value="NZ_JBEHHI010000003.1"/>
</dbReference>
<dbReference type="PANTHER" id="PTHR30438">
    <property type="entry name" value="36 KDA ANTIGEN-RELATED"/>
    <property type="match status" value="1"/>
</dbReference>
<dbReference type="Gene3D" id="2.40.30.170">
    <property type="match status" value="1"/>
</dbReference>
<dbReference type="InterPro" id="IPR058625">
    <property type="entry name" value="MdtA-like_BSH"/>
</dbReference>
<keyword evidence="4" id="KW-1185">Reference proteome</keyword>
<proteinExistence type="predicted"/>
<feature type="domain" description="Multidrug resistance protein MdtA-like barrel-sandwich hybrid" evidence="2">
    <location>
        <begin position="45"/>
        <end position="208"/>
    </location>
</feature>
<name>A0ABV3XX37_9RHOB</name>
<comment type="caution">
    <text evidence="3">The sequence shown here is derived from an EMBL/GenBank/DDBJ whole genome shotgun (WGS) entry which is preliminary data.</text>
</comment>
<feature type="coiled-coil region" evidence="1">
    <location>
        <begin position="78"/>
        <end position="105"/>
    </location>
</feature>
<gene>
    <name evidence="3" type="ORF">Ga0609869_003270</name>
</gene>
<evidence type="ECO:0000313" key="4">
    <source>
        <dbReference type="Proteomes" id="UP001560019"/>
    </source>
</evidence>
<dbReference type="Gene3D" id="2.40.50.100">
    <property type="match status" value="1"/>
</dbReference>
<keyword evidence="1" id="KW-0175">Coiled coil</keyword>
<dbReference type="Proteomes" id="UP001560019">
    <property type="component" value="Unassembled WGS sequence"/>
</dbReference>
<evidence type="ECO:0000256" key="1">
    <source>
        <dbReference type="SAM" id="Coils"/>
    </source>
</evidence>
<organism evidence="3 4">
    <name type="scientific">Rhodovulum iodosum</name>
    <dbReference type="NCBI Taxonomy" id="68291"/>
    <lineage>
        <taxon>Bacteria</taxon>
        <taxon>Pseudomonadati</taxon>
        <taxon>Pseudomonadota</taxon>
        <taxon>Alphaproteobacteria</taxon>
        <taxon>Rhodobacterales</taxon>
        <taxon>Paracoccaceae</taxon>
        <taxon>Rhodovulum</taxon>
    </lineage>
</organism>
<dbReference type="Pfam" id="PF25917">
    <property type="entry name" value="BSH_RND"/>
    <property type="match status" value="1"/>
</dbReference>
<sequence>MNRRYFILLVLVALVAGGALLWREAQNGAVPEGFALSNGRIEAERVDVATQFAGRLAEIMVREGDMVEAGQDLARLDSKQLQAQLREAEAGVRAAEQGLAEARAVLAERQSALTFARQELHRAETLGERGYAPGETVDMRRSELASAEAAVASAEAGIATAEARIEAARATVDRLNADLADYSLAAPRAGRVQYVLAKTGEVLPAGAKVVTLLDLTDVSMTVYLPTSAAGRLAYGAEARLIFDAAPQFVVPASVTFVASEAQFTPKYVETAEERENLTFRVKLTIAPEILAVYRNVVKSGVPGVAYVRVDPSADWPAELAVNLPDGG</sequence>
<dbReference type="EMBL" id="JBEHHI010000003">
    <property type="protein sequence ID" value="MEX5729917.1"/>
    <property type="molecule type" value="Genomic_DNA"/>
</dbReference>
<dbReference type="PANTHER" id="PTHR30438:SF2">
    <property type="entry name" value="MEMBRANE PROTEIN"/>
    <property type="match status" value="1"/>
</dbReference>
<dbReference type="SUPFAM" id="SSF111369">
    <property type="entry name" value="HlyD-like secretion proteins"/>
    <property type="match status" value="1"/>
</dbReference>